<organism evidence="2 3">
    <name type="scientific">Salipiger mucosus DSM 16094</name>
    <dbReference type="NCBI Taxonomy" id="1123237"/>
    <lineage>
        <taxon>Bacteria</taxon>
        <taxon>Pseudomonadati</taxon>
        <taxon>Pseudomonadota</taxon>
        <taxon>Alphaproteobacteria</taxon>
        <taxon>Rhodobacterales</taxon>
        <taxon>Roseobacteraceae</taxon>
        <taxon>Salipiger</taxon>
    </lineage>
</organism>
<dbReference type="STRING" id="1123237.Salmuc_02359"/>
<dbReference type="InterPro" id="IPR011047">
    <property type="entry name" value="Quinoprotein_ADH-like_sf"/>
</dbReference>
<dbReference type="InterPro" id="IPR002372">
    <property type="entry name" value="PQQ_rpt_dom"/>
</dbReference>
<gene>
    <name evidence="2" type="ORF">Salmuc_02359</name>
</gene>
<dbReference type="Pfam" id="PF13360">
    <property type="entry name" value="PQQ_2"/>
    <property type="match status" value="1"/>
</dbReference>
<keyword evidence="3" id="KW-1185">Reference proteome</keyword>
<dbReference type="InterPro" id="IPR015943">
    <property type="entry name" value="WD40/YVTN_repeat-like_dom_sf"/>
</dbReference>
<evidence type="ECO:0000259" key="1">
    <source>
        <dbReference type="Pfam" id="PF13360"/>
    </source>
</evidence>
<name>S9RVG0_9RHOB</name>
<dbReference type="eggNOG" id="COG1520">
    <property type="taxonomic scope" value="Bacteria"/>
</dbReference>
<dbReference type="PANTHER" id="PTHR34512">
    <property type="entry name" value="CELL SURFACE PROTEIN"/>
    <property type="match status" value="1"/>
</dbReference>
<feature type="domain" description="Pyrrolo-quinoline quinone repeat" evidence="1">
    <location>
        <begin position="135"/>
        <end position="370"/>
    </location>
</feature>
<dbReference type="SUPFAM" id="SSF50998">
    <property type="entry name" value="Quinoprotein alcohol dehydrogenase-like"/>
    <property type="match status" value="1"/>
</dbReference>
<keyword evidence="2" id="KW-0449">Lipoprotein</keyword>
<dbReference type="Gene3D" id="2.130.10.10">
    <property type="entry name" value="YVTN repeat-like/Quinoprotein amine dehydrogenase"/>
    <property type="match status" value="1"/>
</dbReference>
<dbReference type="EMBL" id="APVH01000027">
    <property type="protein sequence ID" value="EPX81995.1"/>
    <property type="molecule type" value="Genomic_DNA"/>
</dbReference>
<dbReference type="SMART" id="SM00564">
    <property type="entry name" value="PQQ"/>
    <property type="match status" value="6"/>
</dbReference>
<evidence type="ECO:0000313" key="2">
    <source>
        <dbReference type="EMBL" id="EPX81995.1"/>
    </source>
</evidence>
<dbReference type="Proteomes" id="UP000015347">
    <property type="component" value="Unassembled WGS sequence"/>
</dbReference>
<dbReference type="InterPro" id="IPR018391">
    <property type="entry name" value="PQQ_b-propeller_rpt"/>
</dbReference>
<protein>
    <submittedName>
        <fullName evidence="2">Outer membrane protein YfgL, lipoprotein component of the protein assembly complex</fullName>
    </submittedName>
</protein>
<dbReference type="PANTHER" id="PTHR34512:SF30">
    <property type="entry name" value="OUTER MEMBRANE PROTEIN ASSEMBLY FACTOR BAMB"/>
    <property type="match status" value="1"/>
</dbReference>
<reference evidence="3" key="1">
    <citation type="journal article" date="2014" name="Stand. Genomic Sci.">
        <title>Genome sequence of the exopolysaccharide-producing Salipiger mucosus type strain (DSM 16094(T)), a moderately halophilic member of the Roseobacter clade.</title>
        <authorList>
            <person name="Riedel T."/>
            <person name="Spring S."/>
            <person name="Fiebig A."/>
            <person name="Petersen J."/>
            <person name="Kyrpides N.C."/>
            <person name="Goker M."/>
            <person name="Klenk H.P."/>
        </authorList>
    </citation>
    <scope>NUCLEOTIDE SEQUENCE [LARGE SCALE GENOMIC DNA]</scope>
    <source>
        <strain evidence="3">DSM 16094</strain>
    </source>
</reference>
<dbReference type="HOGENOM" id="CLU_027480_3_0_5"/>
<dbReference type="AlphaFoldDB" id="S9RVG0"/>
<sequence length="455" mass="47720">MNRRATAEDGGRNVRITTISAGLVGLTILAACGEREVILPGERLGTREVLQDAALSDAPTPPNTARAIALSATRGNADWAQSPVSEFARVDHPALNGALSRVFSVELGEGDTRRKRLNVDPVVSGGRIFAMDADHTLSSFSTSGELLWQKSMVPLRDAAYQAQGGGLAAADGRLYVASGFGRLAALDPATGAEIWTQKLGGTATGAPTAFGGLVYVTSADSRGWAIEADSGRIRWQLETPDNINNVAGAPAPAVSDEYAIFAFGSGAVQGAFRQGGLRVWNADVVGKRSGYAISTVDDITGDPLIDGDRVYVGNHSGRMVALQLQNGERLWTADLGARGPVWPAGDSVFLVSDRNELVRLDAATGEQVWAVDLPGYEPVRRPQKRRDSAYAHHGPVLAGGRLIVASSDGALRSFNPENGALLSAVEIPGGATTRPAIANGVLYLATGDGRLVAYR</sequence>
<accession>S9RVG0</accession>
<dbReference type="PROSITE" id="PS51257">
    <property type="entry name" value="PROKAR_LIPOPROTEIN"/>
    <property type="match status" value="1"/>
</dbReference>
<comment type="caution">
    <text evidence="2">The sequence shown here is derived from an EMBL/GenBank/DDBJ whole genome shotgun (WGS) entry which is preliminary data.</text>
</comment>
<evidence type="ECO:0000313" key="3">
    <source>
        <dbReference type="Proteomes" id="UP000015347"/>
    </source>
</evidence>
<proteinExistence type="predicted"/>